<gene>
    <name evidence="8" type="ORF">CN491_08545</name>
</gene>
<dbReference type="Pfam" id="PF01497">
    <property type="entry name" value="Peripla_BP_2"/>
    <property type="match status" value="1"/>
</dbReference>
<dbReference type="Gene3D" id="3.40.50.1980">
    <property type="entry name" value="Nitrogenase molybdenum iron protein domain"/>
    <property type="match status" value="2"/>
</dbReference>
<dbReference type="CDD" id="cd01146">
    <property type="entry name" value="FhuD"/>
    <property type="match status" value="1"/>
</dbReference>
<evidence type="ECO:0000256" key="7">
    <source>
        <dbReference type="SAM" id="SignalP"/>
    </source>
</evidence>
<dbReference type="GO" id="GO:0030288">
    <property type="term" value="C:outer membrane-bounded periplasmic space"/>
    <property type="evidence" value="ECO:0007669"/>
    <property type="project" value="TreeGrafter"/>
</dbReference>
<dbReference type="GO" id="GO:0005886">
    <property type="term" value="C:plasma membrane"/>
    <property type="evidence" value="ECO:0007669"/>
    <property type="project" value="UniProtKB-SubCell"/>
</dbReference>
<organism evidence="8 9">
    <name type="scientific">Bacillus cereus</name>
    <dbReference type="NCBI Taxonomy" id="1396"/>
    <lineage>
        <taxon>Bacteria</taxon>
        <taxon>Bacillati</taxon>
        <taxon>Bacillota</taxon>
        <taxon>Bacilli</taxon>
        <taxon>Bacillales</taxon>
        <taxon>Bacillaceae</taxon>
        <taxon>Bacillus</taxon>
        <taxon>Bacillus cereus group</taxon>
    </lineage>
</organism>
<evidence type="ECO:0000313" key="9">
    <source>
        <dbReference type="Proteomes" id="UP000220900"/>
    </source>
</evidence>
<name>A0A2C1F0R4_BACCE</name>
<dbReference type="EMBL" id="NTZF01000007">
    <property type="protein sequence ID" value="PES96616.1"/>
    <property type="molecule type" value="Genomic_DNA"/>
</dbReference>
<dbReference type="InterPro" id="IPR002491">
    <property type="entry name" value="ABC_transptr_periplasmic_BD"/>
</dbReference>
<sequence>MRGKKWAFSILAAILLFALTACGSDKDKENAKANNKDDSNAETITVKHDLGTTEIKGKPKKIVVLEFSFLDALANLNISPVGIADDGKPERIIPEIKDKVKDYTSVGSRKQPNVEVISSLQPDLIIIDSSRQSHKDIYKQLSTIAPTIGFQSSNQTYDQTLEQFKQIAHAVGEDQKGDEVLKKHNEKVANFQKELDESKFKDLVIAPAHATVDKMFLHSDISYVGTIFKKLGLPTALQDKDAQAFKETAGGPYYNANLEQFLKINPDVLFLMTDGEKTVEKDWETEALWKETKVANNKQIYYFDRMTWARFRGLIPAEIIMDQTIDTLKKIEKK</sequence>
<dbReference type="AlphaFoldDB" id="A0A2C1F0R4"/>
<feature type="signal peptide" evidence="7">
    <location>
        <begin position="1"/>
        <end position="23"/>
    </location>
</feature>
<evidence type="ECO:0000313" key="8">
    <source>
        <dbReference type="EMBL" id="PES96616.1"/>
    </source>
</evidence>
<evidence type="ECO:0000256" key="6">
    <source>
        <dbReference type="ARBA" id="ARBA00023288"/>
    </source>
</evidence>
<dbReference type="InterPro" id="IPR051313">
    <property type="entry name" value="Bact_iron-sidero_bind"/>
</dbReference>
<reference evidence="8 9" key="1">
    <citation type="submission" date="2017-09" db="EMBL/GenBank/DDBJ databases">
        <title>Large-scale bioinformatics analysis of Bacillus genomes uncovers conserved roles of natural products in bacterial physiology.</title>
        <authorList>
            <consortium name="Agbiome Team Llc"/>
            <person name="Bleich R.M."/>
            <person name="Grubbs K.J."/>
            <person name="Santa Maria K.C."/>
            <person name="Allen S.E."/>
            <person name="Farag S."/>
            <person name="Shank E.A."/>
            <person name="Bowers A."/>
        </authorList>
    </citation>
    <scope>NUCLEOTIDE SEQUENCE [LARGE SCALE GENOMIC DNA]</scope>
    <source>
        <strain evidence="8 9">AFS002368</strain>
    </source>
</reference>
<dbReference type="Proteomes" id="UP000220900">
    <property type="component" value="Unassembled WGS sequence"/>
</dbReference>
<keyword evidence="4 7" id="KW-0732">Signal</keyword>
<dbReference type="PROSITE" id="PS50983">
    <property type="entry name" value="FE_B12_PBP"/>
    <property type="match status" value="1"/>
</dbReference>
<keyword evidence="6" id="KW-0449">Lipoprotein</keyword>
<comment type="caution">
    <text evidence="8">The sequence shown here is derived from an EMBL/GenBank/DDBJ whole genome shotgun (WGS) entry which is preliminary data.</text>
</comment>
<comment type="subcellular location">
    <subcellularLocation>
        <location evidence="1">Cell membrane</location>
        <topology evidence="1">Lipid-anchor</topology>
    </subcellularLocation>
</comment>
<dbReference type="GO" id="GO:1901678">
    <property type="term" value="P:iron coordination entity transport"/>
    <property type="evidence" value="ECO:0007669"/>
    <property type="project" value="UniProtKB-ARBA"/>
</dbReference>
<evidence type="ECO:0000256" key="5">
    <source>
        <dbReference type="ARBA" id="ARBA00023139"/>
    </source>
</evidence>
<dbReference type="PROSITE" id="PS51257">
    <property type="entry name" value="PROKAR_LIPOPROTEIN"/>
    <property type="match status" value="1"/>
</dbReference>
<accession>A0A2C1F0R4</accession>
<comment type="similarity">
    <text evidence="2">Belongs to the bacterial solute-binding protein 8 family.</text>
</comment>
<evidence type="ECO:0000256" key="1">
    <source>
        <dbReference type="ARBA" id="ARBA00004193"/>
    </source>
</evidence>
<dbReference type="RefSeq" id="WP_098267486.1">
    <property type="nucleotide sequence ID" value="NZ_JAVIVZ010000001.1"/>
</dbReference>
<evidence type="ECO:0000256" key="3">
    <source>
        <dbReference type="ARBA" id="ARBA00022448"/>
    </source>
</evidence>
<dbReference type="PANTHER" id="PTHR30532:SF29">
    <property type="entry name" value="FE(3+) DICITRATE-BINDING PERIPLASMIC PROTEIN"/>
    <property type="match status" value="1"/>
</dbReference>
<evidence type="ECO:0000256" key="4">
    <source>
        <dbReference type="ARBA" id="ARBA00022729"/>
    </source>
</evidence>
<protein>
    <submittedName>
        <fullName evidence="8">Uncharacterized protein</fullName>
    </submittedName>
</protein>
<proteinExistence type="inferred from homology"/>
<dbReference type="PANTHER" id="PTHR30532">
    <property type="entry name" value="IRON III DICITRATE-BINDING PERIPLASMIC PROTEIN"/>
    <property type="match status" value="1"/>
</dbReference>
<keyword evidence="3" id="KW-0813">Transport</keyword>
<keyword evidence="5" id="KW-0564">Palmitate</keyword>
<dbReference type="SUPFAM" id="SSF53807">
    <property type="entry name" value="Helical backbone' metal receptor"/>
    <property type="match status" value="1"/>
</dbReference>
<feature type="chain" id="PRO_5038838459" evidence="7">
    <location>
        <begin position="24"/>
        <end position="334"/>
    </location>
</feature>
<evidence type="ECO:0000256" key="2">
    <source>
        <dbReference type="ARBA" id="ARBA00008814"/>
    </source>
</evidence>